<feature type="binding site" evidence="11 13">
    <location>
        <position position="214"/>
    </location>
    <ligand>
        <name>[2Fe-2S] cluster</name>
        <dbReference type="ChEBI" id="CHEBI:190135"/>
    </ligand>
</feature>
<comment type="subunit">
    <text evidence="11">Heterotetramer of 2 PyrK and 2 PyrD type B subunits.</text>
</comment>
<comment type="function">
    <text evidence="11">Responsible for channeling the electrons from the oxidation of dihydroorotate from the FMN redox center in the PyrD type B subunit to the ultimate electron acceptor NAD(+).</text>
</comment>
<feature type="binding site" evidence="11 13">
    <location>
        <position position="234"/>
    </location>
    <ligand>
        <name>[2Fe-2S] cluster</name>
        <dbReference type="ChEBI" id="CHEBI:190135"/>
    </ligand>
</feature>
<comment type="similarity">
    <text evidence="1 11">Belongs to the PyrK family.</text>
</comment>
<comment type="cofactor">
    <cofactor evidence="11 12">
        <name>FAD</name>
        <dbReference type="ChEBI" id="CHEBI:57692"/>
    </cofactor>
    <text evidence="11 12">Binds 1 FAD per subunit.</text>
</comment>
<organism evidence="15 16">
    <name type="scientific">Clostridium sulfidigenes</name>
    <dbReference type="NCBI Taxonomy" id="318464"/>
    <lineage>
        <taxon>Bacteria</taxon>
        <taxon>Bacillati</taxon>
        <taxon>Bacillota</taxon>
        <taxon>Clostridia</taxon>
        <taxon>Eubacteriales</taxon>
        <taxon>Clostridiaceae</taxon>
        <taxon>Clostridium</taxon>
    </lineage>
</organism>
<proteinExistence type="inferred from homology"/>
<dbReference type="eggNOG" id="COG0543">
    <property type="taxonomic scope" value="Bacteria"/>
</dbReference>
<evidence type="ECO:0000256" key="11">
    <source>
        <dbReference type="HAMAP-Rule" id="MF_01211"/>
    </source>
</evidence>
<keyword evidence="6 11" id="KW-0274">FAD</keyword>
<evidence type="ECO:0000256" key="6">
    <source>
        <dbReference type="ARBA" id="ARBA00022827"/>
    </source>
</evidence>
<keyword evidence="2 11" id="KW-0813">Transport</keyword>
<feature type="binding site" evidence="11 12">
    <location>
        <begin position="75"/>
        <end position="76"/>
    </location>
    <ligand>
        <name>FAD</name>
        <dbReference type="ChEBI" id="CHEBI:57692"/>
    </ligand>
</feature>
<reference evidence="15 16" key="1">
    <citation type="submission" date="2014-07" db="EMBL/GenBank/DDBJ databases">
        <title>Draft genome of Clostridium sulfidigenes 113A isolated from sediments associated with methane hydrate from Krishna Godavari basin.</title>
        <authorList>
            <person name="Honkalas V.S."/>
            <person name="Dabir A.P."/>
            <person name="Arora P."/>
            <person name="Dhakephalkar P.K."/>
        </authorList>
    </citation>
    <scope>NUCLEOTIDE SEQUENCE [LARGE SCALE GENOMIC DNA]</scope>
    <source>
        <strain evidence="15 16">113A</strain>
    </source>
</reference>
<feature type="binding site" evidence="11 13">
    <location>
        <position position="219"/>
    </location>
    <ligand>
        <name>[2Fe-2S] cluster</name>
        <dbReference type="ChEBI" id="CHEBI:190135"/>
    </ligand>
</feature>
<dbReference type="GO" id="GO:0044205">
    <property type="term" value="P:'de novo' UMP biosynthetic process"/>
    <property type="evidence" value="ECO:0007669"/>
    <property type="project" value="UniProtKB-UniRule"/>
</dbReference>
<dbReference type="InterPro" id="IPR017938">
    <property type="entry name" value="Riboflavin_synthase-like_b-brl"/>
</dbReference>
<keyword evidence="3 11" id="KW-0285">Flavoprotein</keyword>
<dbReference type="Gene3D" id="3.40.50.80">
    <property type="entry name" value="Nucleotide-binding domain of ferredoxin-NADP reductase (FNR) module"/>
    <property type="match status" value="1"/>
</dbReference>
<feature type="binding site" evidence="11 13">
    <location>
        <position position="222"/>
    </location>
    <ligand>
        <name>[2Fe-2S] cluster</name>
        <dbReference type="ChEBI" id="CHEBI:190135"/>
    </ligand>
</feature>
<dbReference type="InterPro" id="IPR050353">
    <property type="entry name" value="PyrK_electron_transfer"/>
</dbReference>
<dbReference type="EMBL" id="JPMD01000010">
    <property type="protein sequence ID" value="KEZ87574.1"/>
    <property type="molecule type" value="Genomic_DNA"/>
</dbReference>
<dbReference type="PIRSF" id="PIRSF006816">
    <property type="entry name" value="Cyc3_hyd_g"/>
    <property type="match status" value="1"/>
</dbReference>
<dbReference type="STRING" id="318464.IO99_04720"/>
<comment type="caution">
    <text evidence="15">The sequence shown here is derived from an EMBL/GenBank/DDBJ whole genome shotgun (WGS) entry which is preliminary data.</text>
</comment>
<protein>
    <recommendedName>
        <fullName evidence="11">Dihydroorotate dehydrogenase B (NAD(+)), electron transfer subunit</fullName>
    </recommendedName>
    <alternativeName>
        <fullName evidence="11">Dihydroorotate oxidase B, electron transfer subunit</fullName>
    </alternativeName>
</protein>
<evidence type="ECO:0000313" key="16">
    <source>
        <dbReference type="Proteomes" id="UP000028542"/>
    </source>
</evidence>
<evidence type="ECO:0000256" key="4">
    <source>
        <dbReference type="ARBA" id="ARBA00022714"/>
    </source>
</evidence>
<dbReference type="NCBIfam" id="NF000798">
    <property type="entry name" value="PRK00054.1-3"/>
    <property type="match status" value="1"/>
</dbReference>
<evidence type="ECO:0000256" key="1">
    <source>
        <dbReference type="ARBA" id="ARBA00006422"/>
    </source>
</evidence>
<dbReference type="SUPFAM" id="SSF52343">
    <property type="entry name" value="Ferredoxin reductase-like, C-terminal NADP-linked domain"/>
    <property type="match status" value="1"/>
</dbReference>
<dbReference type="Gene3D" id="2.10.240.10">
    <property type="entry name" value="Dihydroorotate dehydrogenase, electron transfer subunit"/>
    <property type="match status" value="1"/>
</dbReference>
<dbReference type="CDD" id="cd06218">
    <property type="entry name" value="DHOD_e_trans"/>
    <property type="match status" value="1"/>
</dbReference>
<sequence length="247" mass="27493">MKKDNYEYKVCKVIENKEVAKGIFKLSIEGKFRGEPGQFYMLRAWEKEPILWRPISIHNITSNSIEFLYQLVGEGTKLLSNLIQGQEVKVMGPLGNGFDLEEIKGKVAVVSGGIGVAPMRYLVDNIKDSEVHIFAGFRDEVYGLEEISELDLSVKVSTEDGSVGHKGYVTELFNPKDYDLVLCCGPEVMMYRVINMCKEVGTKIYVSEEKKMACGVGACLGCTCKTVSGNKRTCKDGPVFNGLDLEF</sequence>
<dbReference type="PANTHER" id="PTHR43513">
    <property type="entry name" value="DIHYDROOROTATE DEHYDROGENASE B (NAD(+)), ELECTRON TRANSFER SUBUNIT"/>
    <property type="match status" value="1"/>
</dbReference>
<dbReference type="InterPro" id="IPR037117">
    <property type="entry name" value="Dihydroorotate_DH_ele_sf"/>
</dbReference>
<evidence type="ECO:0000256" key="12">
    <source>
        <dbReference type="PIRSR" id="PIRSR006816-1"/>
    </source>
</evidence>
<feature type="binding site" evidence="11 12">
    <location>
        <begin position="53"/>
        <end position="56"/>
    </location>
    <ligand>
        <name>FAD</name>
        <dbReference type="ChEBI" id="CHEBI:57692"/>
    </ligand>
</feature>
<dbReference type="GO" id="GO:0009055">
    <property type="term" value="F:electron transfer activity"/>
    <property type="evidence" value="ECO:0007669"/>
    <property type="project" value="UniProtKB-UniRule"/>
</dbReference>
<evidence type="ECO:0000256" key="8">
    <source>
        <dbReference type="ARBA" id="ARBA00022982"/>
    </source>
</evidence>
<name>A0A084JF40_9CLOT</name>
<evidence type="ECO:0000256" key="5">
    <source>
        <dbReference type="ARBA" id="ARBA00022723"/>
    </source>
</evidence>
<dbReference type="InterPro" id="IPR012165">
    <property type="entry name" value="Cyt_c3_hydrogenase_gsu"/>
</dbReference>
<dbReference type="HAMAP" id="MF_01211">
    <property type="entry name" value="DHODB_Fe_S_bind"/>
    <property type="match status" value="1"/>
</dbReference>
<feature type="domain" description="FAD-binding FR-type" evidence="14">
    <location>
        <begin position="6"/>
        <end position="100"/>
    </location>
</feature>
<evidence type="ECO:0000256" key="10">
    <source>
        <dbReference type="ARBA" id="ARBA00023014"/>
    </source>
</evidence>
<dbReference type="UniPathway" id="UPA00070">
    <property type="reaction ID" value="UER00945"/>
</dbReference>
<dbReference type="SUPFAM" id="SSF63380">
    <property type="entry name" value="Riboflavin synthase domain-like"/>
    <property type="match status" value="1"/>
</dbReference>
<dbReference type="GO" id="GO:0046872">
    <property type="term" value="F:metal ion binding"/>
    <property type="evidence" value="ECO:0007669"/>
    <property type="project" value="UniProtKB-KW"/>
</dbReference>
<dbReference type="InterPro" id="IPR023455">
    <property type="entry name" value="Dihydroorotate_DHASE_ETsu"/>
</dbReference>
<dbReference type="PROSITE" id="PS51384">
    <property type="entry name" value="FAD_FR"/>
    <property type="match status" value="1"/>
</dbReference>
<keyword evidence="16" id="KW-1185">Reference proteome</keyword>
<evidence type="ECO:0000256" key="7">
    <source>
        <dbReference type="ARBA" id="ARBA00022975"/>
    </source>
</evidence>
<evidence type="ECO:0000256" key="13">
    <source>
        <dbReference type="PIRSR" id="PIRSR006816-2"/>
    </source>
</evidence>
<dbReference type="InterPro" id="IPR017927">
    <property type="entry name" value="FAD-bd_FR_type"/>
</dbReference>
<keyword evidence="4 11" id="KW-0001">2Fe-2S</keyword>
<dbReference type="PANTHER" id="PTHR43513:SF3">
    <property type="entry name" value="DIHYDROOROTATE DEHYDROGENASE B (NAD(+)), ELECTRON TRANSFER SUBUNIT-RELATED"/>
    <property type="match status" value="1"/>
</dbReference>
<dbReference type="InterPro" id="IPR019480">
    <property type="entry name" value="Dihydroorotate_DH_Fe-S-bd"/>
</dbReference>
<keyword evidence="8 11" id="KW-0249">Electron transport</keyword>
<keyword evidence="10 11" id="KW-0411">Iron-sulfur</keyword>
<dbReference type="AlphaFoldDB" id="A0A084JF40"/>
<evidence type="ECO:0000259" key="14">
    <source>
        <dbReference type="PROSITE" id="PS51384"/>
    </source>
</evidence>
<dbReference type="RefSeq" id="WP_035130813.1">
    <property type="nucleotide sequence ID" value="NZ_JPMD01000010.1"/>
</dbReference>
<dbReference type="Gene3D" id="2.40.30.10">
    <property type="entry name" value="Translation factors"/>
    <property type="match status" value="1"/>
</dbReference>
<feature type="binding site" evidence="11 12">
    <location>
        <begin position="68"/>
        <end position="70"/>
    </location>
    <ligand>
        <name>FAD</name>
        <dbReference type="ChEBI" id="CHEBI:57692"/>
    </ligand>
</feature>
<dbReference type="GO" id="GO:0051537">
    <property type="term" value="F:2 iron, 2 sulfur cluster binding"/>
    <property type="evidence" value="ECO:0007669"/>
    <property type="project" value="UniProtKB-KW"/>
</dbReference>
<comment type="cofactor">
    <cofactor evidence="11">
        <name>[2Fe-2S] cluster</name>
        <dbReference type="ChEBI" id="CHEBI:190135"/>
    </cofactor>
    <text evidence="11">Binds 1 [2Fe-2S] cluster per subunit.</text>
</comment>
<keyword evidence="9 11" id="KW-0408">Iron</keyword>
<comment type="pathway">
    <text evidence="11">Pyrimidine metabolism; UMP biosynthesis via de novo pathway; orotate from (S)-dihydroorotate (NAD(+) route): step 1/1.</text>
</comment>
<evidence type="ECO:0000313" key="15">
    <source>
        <dbReference type="EMBL" id="KEZ87574.1"/>
    </source>
</evidence>
<keyword evidence="5 11" id="KW-0479">Metal-binding</keyword>
<dbReference type="GO" id="GO:0016491">
    <property type="term" value="F:oxidoreductase activity"/>
    <property type="evidence" value="ECO:0007669"/>
    <property type="project" value="InterPro"/>
</dbReference>
<dbReference type="Proteomes" id="UP000028542">
    <property type="component" value="Unassembled WGS sequence"/>
</dbReference>
<gene>
    <name evidence="11" type="primary">pyrK</name>
    <name evidence="15" type="ORF">IO99_04720</name>
</gene>
<comment type="cofactor">
    <cofactor evidence="13">
        <name>[2Fe-2S] cluster</name>
        <dbReference type="ChEBI" id="CHEBI:190135"/>
    </cofactor>
    <text evidence="13">Binds 1 [2Fe-2S] cluster per subunit.</text>
</comment>
<dbReference type="Pfam" id="PF10418">
    <property type="entry name" value="DHODB_Fe-S_bind"/>
    <property type="match status" value="1"/>
</dbReference>
<dbReference type="GO" id="GO:0050660">
    <property type="term" value="F:flavin adenine dinucleotide binding"/>
    <property type="evidence" value="ECO:0007669"/>
    <property type="project" value="InterPro"/>
</dbReference>
<evidence type="ECO:0000256" key="9">
    <source>
        <dbReference type="ARBA" id="ARBA00023004"/>
    </source>
</evidence>
<accession>A0A084JF40</accession>
<dbReference type="InterPro" id="IPR039261">
    <property type="entry name" value="FNR_nucleotide-bd"/>
</dbReference>
<keyword evidence="7 11" id="KW-0665">Pyrimidine biosynthesis</keyword>
<evidence type="ECO:0000256" key="2">
    <source>
        <dbReference type="ARBA" id="ARBA00022448"/>
    </source>
</evidence>
<evidence type="ECO:0000256" key="3">
    <source>
        <dbReference type="ARBA" id="ARBA00022630"/>
    </source>
</evidence>